<dbReference type="EMBL" id="CAUYUJ010015970">
    <property type="protein sequence ID" value="CAK0860351.1"/>
    <property type="molecule type" value="Genomic_DNA"/>
</dbReference>
<feature type="transmembrane region" description="Helical" evidence="1">
    <location>
        <begin position="324"/>
        <end position="346"/>
    </location>
</feature>
<keyword evidence="1" id="KW-0472">Membrane</keyword>
<keyword evidence="1" id="KW-0812">Transmembrane</keyword>
<sequence length="359" mass="38819">MNSVLKVRVRRAVLVSALHEVYAKLGLDLPAGGRSMVAPKKPEAPKRPRENEYADLEARAVLEGLAGRGARLPWYEDAGSRVKRGLDSQEGGVHDLGLALECAQRALKSVWAESWFGTLVSRGRECLTTGAWSVQAEGLCATRTKKRTGWNIMKQFSCYLPSLRLAMARYSDFRGVQASKVRRVGLPCESEIRASSHMAGVGLGWAAKLRVEALPASAGRQAPSKEQLKELGVGIPFSYALLGSMNSAVMVAVCWPIFVMRSGGSPLLFAPLKLNPKFAVYLSAVYFSYGSVSTPFLAIAAVAVAPFFNSTLKMLQERLNCPRWFALAVVTIGLAVVLPAFLVGAICLSCLVCRCPVLV</sequence>
<name>A0ABN9UKK4_9DINO</name>
<proteinExistence type="predicted"/>
<feature type="transmembrane region" description="Helical" evidence="1">
    <location>
        <begin position="237"/>
        <end position="258"/>
    </location>
</feature>
<protein>
    <submittedName>
        <fullName evidence="2">Uncharacterized protein</fullName>
    </submittedName>
</protein>
<reference evidence="2" key="1">
    <citation type="submission" date="2023-10" db="EMBL/GenBank/DDBJ databases">
        <authorList>
            <person name="Chen Y."/>
            <person name="Shah S."/>
            <person name="Dougan E. K."/>
            <person name="Thang M."/>
            <person name="Chan C."/>
        </authorList>
    </citation>
    <scope>NUCLEOTIDE SEQUENCE [LARGE SCALE GENOMIC DNA]</scope>
</reference>
<keyword evidence="1" id="KW-1133">Transmembrane helix</keyword>
<evidence type="ECO:0000313" key="3">
    <source>
        <dbReference type="Proteomes" id="UP001189429"/>
    </source>
</evidence>
<evidence type="ECO:0000313" key="2">
    <source>
        <dbReference type="EMBL" id="CAK0860351.1"/>
    </source>
</evidence>
<organism evidence="2 3">
    <name type="scientific">Prorocentrum cordatum</name>
    <dbReference type="NCBI Taxonomy" id="2364126"/>
    <lineage>
        <taxon>Eukaryota</taxon>
        <taxon>Sar</taxon>
        <taxon>Alveolata</taxon>
        <taxon>Dinophyceae</taxon>
        <taxon>Prorocentrales</taxon>
        <taxon>Prorocentraceae</taxon>
        <taxon>Prorocentrum</taxon>
    </lineage>
</organism>
<dbReference type="Proteomes" id="UP001189429">
    <property type="component" value="Unassembled WGS sequence"/>
</dbReference>
<feature type="transmembrane region" description="Helical" evidence="1">
    <location>
        <begin position="278"/>
        <end position="304"/>
    </location>
</feature>
<gene>
    <name evidence="2" type="ORF">PCOR1329_LOCUS49351</name>
</gene>
<comment type="caution">
    <text evidence="2">The sequence shown here is derived from an EMBL/GenBank/DDBJ whole genome shotgun (WGS) entry which is preliminary data.</text>
</comment>
<accession>A0ABN9UKK4</accession>
<evidence type="ECO:0000256" key="1">
    <source>
        <dbReference type="SAM" id="Phobius"/>
    </source>
</evidence>
<keyword evidence="3" id="KW-1185">Reference proteome</keyword>